<comment type="subcellular location">
    <subcellularLocation>
        <location evidence="2 11">Cytoplasm</location>
    </subcellularLocation>
</comment>
<keyword evidence="9 11" id="KW-0378">Hydrolase</keyword>
<dbReference type="OrthoDB" id="9796770at2"/>
<evidence type="ECO:0000256" key="5">
    <source>
        <dbReference type="ARBA" id="ARBA00021843"/>
    </source>
</evidence>
<keyword evidence="7 11" id="KW-0963">Cytoplasm</keyword>
<dbReference type="PANTHER" id="PTHR43722">
    <property type="entry name" value="PROLINE IMINOPEPTIDASE"/>
    <property type="match status" value="1"/>
</dbReference>
<dbReference type="InterPro" id="IPR000073">
    <property type="entry name" value="AB_hydrolase_1"/>
</dbReference>
<evidence type="ECO:0000256" key="9">
    <source>
        <dbReference type="ARBA" id="ARBA00022801"/>
    </source>
</evidence>
<evidence type="ECO:0000313" key="15">
    <source>
        <dbReference type="EMBL" id="PIO97291.1"/>
    </source>
</evidence>
<dbReference type="EMBL" id="NQVN01000019">
    <property type="protein sequence ID" value="PIO97291.1"/>
    <property type="molecule type" value="Genomic_DNA"/>
</dbReference>
<dbReference type="GO" id="GO:0005737">
    <property type="term" value="C:cytoplasm"/>
    <property type="evidence" value="ECO:0007669"/>
    <property type="project" value="UniProtKB-SubCell"/>
</dbReference>
<feature type="active site" description="Nucleophile" evidence="12">
    <location>
        <position position="117"/>
    </location>
</feature>
<dbReference type="PRINTS" id="PR00111">
    <property type="entry name" value="ABHYDROLASE"/>
</dbReference>
<feature type="active site" description="Proton donor" evidence="12">
    <location>
        <position position="300"/>
    </location>
</feature>
<evidence type="ECO:0000256" key="10">
    <source>
        <dbReference type="ARBA" id="ARBA00029605"/>
    </source>
</evidence>
<evidence type="ECO:0000256" key="11">
    <source>
        <dbReference type="PIRNR" id="PIRNR006431"/>
    </source>
</evidence>
<dbReference type="AlphaFoldDB" id="A0A2G9WRF3"/>
<dbReference type="PRINTS" id="PR00793">
    <property type="entry name" value="PROAMNOPTASE"/>
</dbReference>
<evidence type="ECO:0000256" key="8">
    <source>
        <dbReference type="ARBA" id="ARBA00022670"/>
    </source>
</evidence>
<comment type="catalytic activity">
    <reaction evidence="1 11 13">
        <text>Release of N-terminal proline from a peptide.</text>
        <dbReference type="EC" id="3.4.11.5"/>
    </reaction>
</comment>
<dbReference type="RefSeq" id="WP_100082463.1">
    <property type="nucleotide sequence ID" value="NZ_NQVN01000019.1"/>
</dbReference>
<dbReference type="InterPro" id="IPR002410">
    <property type="entry name" value="Peptidase_S33"/>
</dbReference>
<dbReference type="SUPFAM" id="SSF53474">
    <property type="entry name" value="alpha/beta-Hydrolases"/>
    <property type="match status" value="1"/>
</dbReference>
<dbReference type="Proteomes" id="UP000231070">
    <property type="component" value="Unassembled WGS sequence"/>
</dbReference>
<evidence type="ECO:0000256" key="3">
    <source>
        <dbReference type="ARBA" id="ARBA00010088"/>
    </source>
</evidence>
<dbReference type="GO" id="GO:0004177">
    <property type="term" value="F:aminopeptidase activity"/>
    <property type="evidence" value="ECO:0007669"/>
    <property type="project" value="UniProtKB-UniRule"/>
</dbReference>
<dbReference type="Gene3D" id="3.40.50.1820">
    <property type="entry name" value="alpha/beta hydrolase"/>
    <property type="match status" value="1"/>
</dbReference>
<dbReference type="PANTHER" id="PTHR43722:SF1">
    <property type="entry name" value="PROLINE IMINOPEPTIDASE"/>
    <property type="match status" value="1"/>
</dbReference>
<dbReference type="Pfam" id="PF00561">
    <property type="entry name" value="Abhydrolase_1"/>
    <property type="match status" value="1"/>
</dbReference>
<keyword evidence="8 11" id="KW-0645">Protease</keyword>
<comment type="similarity">
    <text evidence="3 11 13">Belongs to the peptidase S33 family.</text>
</comment>
<evidence type="ECO:0000256" key="4">
    <source>
        <dbReference type="ARBA" id="ARBA00012568"/>
    </source>
</evidence>
<accession>A0A2G9WRF3</accession>
<evidence type="ECO:0000256" key="13">
    <source>
        <dbReference type="RuleBase" id="RU003421"/>
    </source>
</evidence>
<organism evidence="15 16">
    <name type="scientific">Pleomorphomonas carboxyditropha</name>
    <dbReference type="NCBI Taxonomy" id="2023338"/>
    <lineage>
        <taxon>Bacteria</taxon>
        <taxon>Pseudomonadati</taxon>
        <taxon>Pseudomonadota</taxon>
        <taxon>Alphaproteobacteria</taxon>
        <taxon>Hyphomicrobiales</taxon>
        <taxon>Pleomorphomonadaceae</taxon>
        <taxon>Pleomorphomonas</taxon>
    </lineage>
</organism>
<evidence type="ECO:0000256" key="12">
    <source>
        <dbReference type="PIRSR" id="PIRSR006431-1"/>
    </source>
</evidence>
<gene>
    <name evidence="15" type="primary">pip</name>
    <name evidence="15" type="ORF">CJ014_21005</name>
</gene>
<keyword evidence="16" id="KW-1185">Reference proteome</keyword>
<dbReference type="PIRSF" id="PIRSF006431">
    <property type="entry name" value="Pept_S33"/>
    <property type="match status" value="1"/>
</dbReference>
<evidence type="ECO:0000259" key="14">
    <source>
        <dbReference type="Pfam" id="PF00561"/>
    </source>
</evidence>
<evidence type="ECO:0000256" key="2">
    <source>
        <dbReference type="ARBA" id="ARBA00004496"/>
    </source>
</evidence>
<evidence type="ECO:0000256" key="1">
    <source>
        <dbReference type="ARBA" id="ARBA00001585"/>
    </source>
</evidence>
<dbReference type="GO" id="GO:0006508">
    <property type="term" value="P:proteolysis"/>
    <property type="evidence" value="ECO:0007669"/>
    <property type="project" value="UniProtKB-KW"/>
</dbReference>
<name>A0A2G9WRF3_9HYPH</name>
<evidence type="ECO:0000313" key="16">
    <source>
        <dbReference type="Proteomes" id="UP000231070"/>
    </source>
</evidence>
<evidence type="ECO:0000256" key="6">
    <source>
        <dbReference type="ARBA" id="ARBA00022438"/>
    </source>
</evidence>
<protein>
    <recommendedName>
        <fullName evidence="5 11">Proline iminopeptidase</fullName>
        <shortName evidence="11">PIP</shortName>
        <ecNumber evidence="4 11">3.4.11.5</ecNumber>
    </recommendedName>
    <alternativeName>
        <fullName evidence="10 11">Prolyl aminopeptidase</fullName>
    </alternativeName>
</protein>
<feature type="active site" evidence="12">
    <location>
        <position position="272"/>
    </location>
</feature>
<evidence type="ECO:0000256" key="7">
    <source>
        <dbReference type="ARBA" id="ARBA00022490"/>
    </source>
</evidence>
<reference evidence="15 16" key="1">
    <citation type="submission" date="2017-08" db="EMBL/GenBank/DDBJ databases">
        <title>Pleomorphomonas carboxidotrophicus sp. nov., a new mesophilic hydrogenogenic carboxidotroph.</title>
        <authorList>
            <person name="Esquivel-Elizondo S."/>
            <person name="Krajmalnik-Brown R."/>
            <person name="Maldonado J."/>
        </authorList>
    </citation>
    <scope>NUCLEOTIDE SEQUENCE [LARGE SCALE GENOMIC DNA]</scope>
    <source>
        <strain evidence="15 16">SVCO-16</strain>
    </source>
</reference>
<proteinExistence type="inferred from homology"/>
<feature type="domain" description="AB hydrolase-1" evidence="14">
    <location>
        <begin position="39"/>
        <end position="300"/>
    </location>
</feature>
<dbReference type="EC" id="3.4.11.5" evidence="4 11"/>
<dbReference type="InterPro" id="IPR029058">
    <property type="entry name" value="AB_hydrolase_fold"/>
</dbReference>
<dbReference type="NCBIfam" id="TIGR01249">
    <property type="entry name" value="pro_imino_pep_1"/>
    <property type="match status" value="1"/>
</dbReference>
<sequence>MSEDLYPPIEPFESGLLQVAHGNRIYWEVSGNPKGKPALYLHGGPGSGLGSGSYRQRFDPLKYLIVGIDQRGCGRSRPLAAEAIDELHTNTTQALIEDIEAVRTRLGIGAWLISGVSWGTTLALAYAEEHPDKISELVLVAVTTTSRDEVDWITDGVGRIFPEAWQRFERDSGRRPGERVVEAYARRLATSDVEDRLRAARAWNDWETAHISLDPNWVPIDQRFDDERGLVFATLVTHYWANDGFLRDGKEILKRMPVIAHIPAVLIHGRRDISGPAITPWALHNHWPASRLVIVESEGHGGPQSFREMRLALDAFAGQPDGE</sequence>
<comment type="caution">
    <text evidence="15">The sequence shown here is derived from an EMBL/GenBank/DDBJ whole genome shotgun (WGS) entry which is preliminary data.</text>
</comment>
<dbReference type="InterPro" id="IPR005944">
    <property type="entry name" value="Pro_iminopeptidase"/>
</dbReference>
<keyword evidence="6 11" id="KW-0031">Aminopeptidase</keyword>